<dbReference type="Proteomes" id="UP000481043">
    <property type="component" value="Unassembled WGS sequence"/>
</dbReference>
<dbReference type="SUPFAM" id="SSF51011">
    <property type="entry name" value="Glycosyl hydrolase domain"/>
    <property type="match status" value="1"/>
</dbReference>
<feature type="chain" id="PRO_5027085100" description="alpha-amylase" evidence="12">
    <location>
        <begin position="22"/>
        <end position="492"/>
    </location>
</feature>
<keyword evidence="8" id="KW-0106">Calcium</keyword>
<sequence>MSRKILMWLIPFLLFSSQTKAVEEEARNWQDEIIYSITIDRFYNGDVTNDHNVSIQNPLTYQGGDFKGIIEKLDYIKDLGFTTISLSPIIDNETDGYHGYWPQDFYETEEHFGTIEEFKQLVQAAHEKNIKVIVDLPITHIATTHEWLADPEKADWYTEAGEDGVLVTDIPQLLHETPEVEQYLIEMAKWWVSETDIDGYRLVNAHIPSVAFWERFSAEVKKSKEDLFLISDRMVNDDLLDASGDYSFYEEASSTFREVDQSLDELYQISKQHQTTLENPFVIGNFIDNDQTVRFTRELIEKRQNPETRLKLALTYLYGAPGIPMIYYGTEIALDGGQVPDNHRMMAFRADKVIVDYMTKLAEIRKHHSSLRHGDFELIFNQKGMAVFKRTFEEESTIIAINNASETITADIPVEVIGENQELRALLSDEIVRANEDRYLLVMDRETANIFMLHEQTGINWMFIIGMVGVWSAFGIFIYLVKRKSKSAGKDE</sequence>
<keyword evidence="5" id="KW-0479">Metal-binding</keyword>
<feature type="transmembrane region" description="Helical" evidence="11">
    <location>
        <begin position="461"/>
        <end position="481"/>
    </location>
</feature>
<reference evidence="14 15" key="1">
    <citation type="submission" date="2020-02" db="EMBL/GenBank/DDBJ databases">
        <title>Bacillus aquiflavi sp. nov., isolated from yellow water of strong flavor Chinese baijiu in Yibin region of China.</title>
        <authorList>
            <person name="Xie J."/>
        </authorList>
    </citation>
    <scope>NUCLEOTIDE SEQUENCE [LARGE SCALE GENOMIC DNA]</scope>
    <source>
        <strain evidence="14 15">SA4</strain>
    </source>
</reference>
<keyword evidence="7" id="KW-0378">Hydrolase</keyword>
<proteinExistence type="inferred from homology"/>
<keyword evidence="9" id="KW-0119">Carbohydrate metabolism</keyword>
<dbReference type="Pfam" id="PF22026">
    <property type="entry name" value="Alpha-amylase_C_2"/>
    <property type="match status" value="1"/>
</dbReference>
<evidence type="ECO:0000256" key="10">
    <source>
        <dbReference type="ARBA" id="ARBA00023295"/>
    </source>
</evidence>
<dbReference type="InterPro" id="IPR013777">
    <property type="entry name" value="A-amylase-like"/>
</dbReference>
<keyword evidence="6 12" id="KW-0732">Signal</keyword>
<organism evidence="14 15">
    <name type="scientific">Bacillus mesophilus</name>
    <dbReference type="NCBI Taxonomy" id="1808955"/>
    <lineage>
        <taxon>Bacteria</taxon>
        <taxon>Bacillati</taxon>
        <taxon>Bacillota</taxon>
        <taxon>Bacilli</taxon>
        <taxon>Bacillales</taxon>
        <taxon>Bacillaceae</taxon>
        <taxon>Bacillus</taxon>
    </lineage>
</organism>
<dbReference type="InterPro" id="IPR017853">
    <property type="entry name" value="GH"/>
</dbReference>
<keyword evidence="11" id="KW-0812">Transmembrane</keyword>
<evidence type="ECO:0000256" key="7">
    <source>
        <dbReference type="ARBA" id="ARBA00022801"/>
    </source>
</evidence>
<dbReference type="GO" id="GO:0005509">
    <property type="term" value="F:calcium ion binding"/>
    <property type="evidence" value="ECO:0007669"/>
    <property type="project" value="InterPro"/>
</dbReference>
<dbReference type="PANTHER" id="PTHR10357">
    <property type="entry name" value="ALPHA-AMYLASE FAMILY MEMBER"/>
    <property type="match status" value="1"/>
</dbReference>
<dbReference type="InterPro" id="IPR013780">
    <property type="entry name" value="Glyco_hydro_b"/>
</dbReference>
<keyword evidence="11" id="KW-1133">Transmembrane helix</keyword>
<dbReference type="Gene3D" id="3.20.20.80">
    <property type="entry name" value="Glycosidases"/>
    <property type="match status" value="1"/>
</dbReference>
<dbReference type="EC" id="3.2.1.1" evidence="4"/>
<dbReference type="AlphaFoldDB" id="A0A6M0Q5D3"/>
<evidence type="ECO:0000256" key="4">
    <source>
        <dbReference type="ARBA" id="ARBA00012595"/>
    </source>
</evidence>
<evidence type="ECO:0000256" key="3">
    <source>
        <dbReference type="ARBA" id="ARBA00008061"/>
    </source>
</evidence>
<dbReference type="EMBL" id="JAAIWM010000001">
    <property type="protein sequence ID" value="NEY70660.1"/>
    <property type="molecule type" value="Genomic_DNA"/>
</dbReference>
<accession>A0A6M0Q5D3</accession>
<protein>
    <recommendedName>
        <fullName evidence="4">alpha-amylase</fullName>
        <ecNumber evidence="4">3.2.1.1</ecNumber>
    </recommendedName>
</protein>
<keyword evidence="10" id="KW-0326">Glycosidase</keyword>
<dbReference type="SUPFAM" id="SSF51445">
    <property type="entry name" value="(Trans)glycosidases"/>
    <property type="match status" value="1"/>
</dbReference>
<evidence type="ECO:0000256" key="1">
    <source>
        <dbReference type="ARBA" id="ARBA00000548"/>
    </source>
</evidence>
<gene>
    <name evidence="14" type="ORF">G4D63_02795</name>
</gene>
<dbReference type="Gene3D" id="2.60.40.1180">
    <property type="entry name" value="Golgi alpha-mannosidase II"/>
    <property type="match status" value="1"/>
</dbReference>
<evidence type="ECO:0000256" key="5">
    <source>
        <dbReference type="ARBA" id="ARBA00022723"/>
    </source>
</evidence>
<feature type="signal peptide" evidence="12">
    <location>
        <begin position="1"/>
        <end position="21"/>
    </location>
</feature>
<dbReference type="PIRSF" id="PIRSF001024">
    <property type="entry name" value="Alph-amyl_fung"/>
    <property type="match status" value="1"/>
</dbReference>
<dbReference type="Pfam" id="PF00128">
    <property type="entry name" value="Alpha-amylase"/>
    <property type="match status" value="2"/>
</dbReference>
<evidence type="ECO:0000256" key="11">
    <source>
        <dbReference type="SAM" id="Phobius"/>
    </source>
</evidence>
<dbReference type="GO" id="GO:0004556">
    <property type="term" value="F:alpha-amylase activity"/>
    <property type="evidence" value="ECO:0007669"/>
    <property type="project" value="UniProtKB-EC"/>
</dbReference>
<evidence type="ECO:0000256" key="9">
    <source>
        <dbReference type="ARBA" id="ARBA00023277"/>
    </source>
</evidence>
<comment type="cofactor">
    <cofactor evidence="2">
        <name>Ca(2+)</name>
        <dbReference type="ChEBI" id="CHEBI:29108"/>
    </cofactor>
</comment>
<feature type="domain" description="Glycosyl hydrolase family 13 catalytic" evidence="13">
    <location>
        <begin position="36"/>
        <end position="365"/>
    </location>
</feature>
<dbReference type="SMART" id="SM00642">
    <property type="entry name" value="Aamy"/>
    <property type="match status" value="1"/>
</dbReference>
<name>A0A6M0Q5D3_9BACI</name>
<evidence type="ECO:0000256" key="2">
    <source>
        <dbReference type="ARBA" id="ARBA00001913"/>
    </source>
</evidence>
<dbReference type="PANTHER" id="PTHR10357:SF215">
    <property type="entry name" value="ALPHA-AMYLASE 1"/>
    <property type="match status" value="1"/>
</dbReference>
<dbReference type="GO" id="GO:0005975">
    <property type="term" value="P:carbohydrate metabolic process"/>
    <property type="evidence" value="ECO:0007669"/>
    <property type="project" value="InterPro"/>
</dbReference>
<evidence type="ECO:0000256" key="8">
    <source>
        <dbReference type="ARBA" id="ARBA00022837"/>
    </source>
</evidence>
<comment type="similarity">
    <text evidence="3">Belongs to the glycosyl hydrolase 13 family.</text>
</comment>
<evidence type="ECO:0000256" key="12">
    <source>
        <dbReference type="SAM" id="SignalP"/>
    </source>
</evidence>
<keyword evidence="11" id="KW-0472">Membrane</keyword>
<dbReference type="InterPro" id="IPR054174">
    <property type="entry name" value="Alpha-amylase-like_C"/>
</dbReference>
<dbReference type="RefSeq" id="WP_163177472.1">
    <property type="nucleotide sequence ID" value="NZ_JAAIWM010000001.1"/>
</dbReference>
<comment type="catalytic activity">
    <reaction evidence="1">
        <text>Endohydrolysis of (1-&gt;4)-alpha-D-glucosidic linkages in polysaccharides containing three or more (1-&gt;4)-alpha-linked D-glucose units.</text>
        <dbReference type="EC" id="3.2.1.1"/>
    </reaction>
</comment>
<evidence type="ECO:0000259" key="13">
    <source>
        <dbReference type="SMART" id="SM00642"/>
    </source>
</evidence>
<dbReference type="InterPro" id="IPR006047">
    <property type="entry name" value="GH13_cat_dom"/>
</dbReference>
<evidence type="ECO:0000313" key="15">
    <source>
        <dbReference type="Proteomes" id="UP000481043"/>
    </source>
</evidence>
<evidence type="ECO:0000256" key="6">
    <source>
        <dbReference type="ARBA" id="ARBA00022729"/>
    </source>
</evidence>
<comment type="caution">
    <text evidence="14">The sequence shown here is derived from an EMBL/GenBank/DDBJ whole genome shotgun (WGS) entry which is preliminary data.</text>
</comment>
<keyword evidence="15" id="KW-1185">Reference proteome</keyword>
<evidence type="ECO:0000313" key="14">
    <source>
        <dbReference type="EMBL" id="NEY70660.1"/>
    </source>
</evidence>